<dbReference type="KEGG" id="scm:SCHCO_02674411"/>
<dbReference type="GeneID" id="9594451"/>
<accession>D8PSN1</accession>
<dbReference type="AlphaFoldDB" id="D8PSN1"/>
<evidence type="ECO:0000256" key="1">
    <source>
        <dbReference type="SAM" id="MobiDB-lite"/>
    </source>
</evidence>
<evidence type="ECO:0000256" key="2">
    <source>
        <dbReference type="SAM" id="SignalP"/>
    </source>
</evidence>
<proteinExistence type="predicted"/>
<dbReference type="HOGENOM" id="CLU_1195466_0_0_1"/>
<dbReference type="VEuPathDB" id="FungiDB:SCHCODRAFT_02674411"/>
<gene>
    <name evidence="3" type="ORF">SCHCODRAFT_232681</name>
</gene>
<reference evidence="3 4" key="1">
    <citation type="journal article" date="2010" name="Nat. Biotechnol.">
        <title>Genome sequence of the model mushroom Schizophyllum commune.</title>
        <authorList>
            <person name="Ohm R.A."/>
            <person name="de Jong J.F."/>
            <person name="Lugones L.G."/>
            <person name="Aerts A."/>
            <person name="Kothe E."/>
            <person name="Stajich J.E."/>
            <person name="de Vries R.P."/>
            <person name="Record E."/>
            <person name="Levasseur A."/>
            <person name="Baker S.E."/>
            <person name="Bartholomew K.A."/>
            <person name="Coutinho P.M."/>
            <person name="Erdmann S."/>
            <person name="Fowler T.J."/>
            <person name="Gathman A.C."/>
            <person name="Lombard V."/>
            <person name="Henrissat B."/>
            <person name="Knabe N."/>
            <person name="Kuees U."/>
            <person name="Lilly W.W."/>
            <person name="Lindquist E."/>
            <person name="Lucas S."/>
            <person name="Magnuson J.K."/>
            <person name="Piumi F."/>
            <person name="Raudaskoski M."/>
            <person name="Salamov A."/>
            <person name="Schmutz J."/>
            <person name="Schwarze F.W.M.R."/>
            <person name="vanKuyk P.A."/>
            <person name="Horton J.S."/>
            <person name="Grigoriev I.V."/>
            <person name="Woesten H.A.B."/>
        </authorList>
    </citation>
    <scope>NUCLEOTIDE SEQUENCE [LARGE SCALE GENOMIC DNA]</scope>
    <source>
        <strain evidence="4">H4-8 / FGSC 9210</strain>
    </source>
</reference>
<dbReference type="InParanoid" id="D8PSN1"/>
<keyword evidence="2" id="KW-0732">Signal</keyword>
<name>D8PSN1_SCHCM</name>
<feature type="signal peptide" evidence="2">
    <location>
        <begin position="1"/>
        <end position="20"/>
    </location>
</feature>
<protein>
    <submittedName>
        <fullName evidence="3">Uncharacterized protein</fullName>
    </submittedName>
</protein>
<feature type="region of interest" description="Disordered" evidence="1">
    <location>
        <begin position="45"/>
        <end position="98"/>
    </location>
</feature>
<evidence type="ECO:0000313" key="4">
    <source>
        <dbReference type="Proteomes" id="UP000007431"/>
    </source>
</evidence>
<organism evidence="4">
    <name type="scientific">Schizophyllum commune (strain H4-8 / FGSC 9210)</name>
    <name type="common">Split gill fungus</name>
    <dbReference type="NCBI Taxonomy" id="578458"/>
    <lineage>
        <taxon>Eukaryota</taxon>
        <taxon>Fungi</taxon>
        <taxon>Dikarya</taxon>
        <taxon>Basidiomycota</taxon>
        <taxon>Agaricomycotina</taxon>
        <taxon>Agaricomycetes</taxon>
        <taxon>Agaricomycetidae</taxon>
        <taxon>Agaricales</taxon>
        <taxon>Schizophyllaceae</taxon>
        <taxon>Schizophyllum</taxon>
    </lineage>
</organism>
<keyword evidence="4" id="KW-1185">Reference proteome</keyword>
<sequence>MNWFKLNRLLLLLLPRPSRSCPLPPARSLPDMTFAHERTQSFRYRNAAQCRDPQGPPNHRQKRHIRDHAQKRDSTLSPQDSALPGHGQSDRKDSNCGSTASVEHDHIWMVRRSFRCRICYPCNDGESAASRAAGHWSNSRRCANPVEQDSDSVREAREKLKTAAGTFIVLARILMVSMSPTKRTSSLSRASAIPKQHANNIDTTIPSCSAPTTSRRGAATNYAVMDAISYGK</sequence>
<dbReference type="RefSeq" id="XP_003035266.1">
    <property type="nucleotide sequence ID" value="XM_003035220.1"/>
</dbReference>
<dbReference type="EMBL" id="GL377303">
    <property type="protein sequence ID" value="EFJ00364.1"/>
    <property type="molecule type" value="Genomic_DNA"/>
</dbReference>
<dbReference type="OrthoDB" id="10345881at2759"/>
<dbReference type="Proteomes" id="UP000007431">
    <property type="component" value="Unassembled WGS sequence"/>
</dbReference>
<evidence type="ECO:0000313" key="3">
    <source>
        <dbReference type="EMBL" id="EFJ00364.1"/>
    </source>
</evidence>
<feature type="chain" id="PRO_5003120238" evidence="2">
    <location>
        <begin position="21"/>
        <end position="232"/>
    </location>
</feature>